<dbReference type="InterPro" id="IPR003838">
    <property type="entry name" value="ABC3_permease_C"/>
</dbReference>
<accession>A0A174EZB6</accession>
<dbReference type="AlphaFoldDB" id="A0A174EZB6"/>
<feature type="transmembrane region" description="Helical" evidence="6">
    <location>
        <begin position="59"/>
        <end position="83"/>
    </location>
</feature>
<feature type="transmembrane region" description="Helical" evidence="6">
    <location>
        <begin position="231"/>
        <end position="258"/>
    </location>
</feature>
<dbReference type="PIRSF" id="PIRSF018968">
    <property type="entry name" value="ABC_permease_BceB"/>
    <property type="match status" value="1"/>
</dbReference>
<protein>
    <submittedName>
        <fullName evidence="8">FtsX-like permease family</fullName>
    </submittedName>
</protein>
<dbReference type="GO" id="GO:0005886">
    <property type="term" value="C:plasma membrane"/>
    <property type="evidence" value="ECO:0007669"/>
    <property type="project" value="UniProtKB-SubCell"/>
</dbReference>
<dbReference type="EMBL" id="CYZD01000010">
    <property type="protein sequence ID" value="CUO41859.1"/>
    <property type="molecule type" value="Genomic_DNA"/>
</dbReference>
<dbReference type="RefSeq" id="WP_055066265.1">
    <property type="nucleotide sequence ID" value="NZ_CYZD01000010.1"/>
</dbReference>
<keyword evidence="2 6" id="KW-1003">Cell membrane</keyword>
<keyword evidence="5 6" id="KW-0472">Membrane</keyword>
<feature type="transmembrane region" description="Helical" evidence="6">
    <location>
        <begin position="150"/>
        <end position="174"/>
    </location>
</feature>
<feature type="transmembrane region" description="Helical" evidence="6">
    <location>
        <begin position="638"/>
        <end position="664"/>
    </location>
</feature>
<evidence type="ECO:0000313" key="9">
    <source>
        <dbReference type="Proteomes" id="UP000095409"/>
    </source>
</evidence>
<evidence type="ECO:0000256" key="2">
    <source>
        <dbReference type="ARBA" id="ARBA00022475"/>
    </source>
</evidence>
<dbReference type="InterPro" id="IPR027022">
    <property type="entry name" value="ABC_permease_BceB-typ"/>
</dbReference>
<organism evidence="8 9">
    <name type="scientific">Blautia obeum</name>
    <dbReference type="NCBI Taxonomy" id="40520"/>
    <lineage>
        <taxon>Bacteria</taxon>
        <taxon>Bacillati</taxon>
        <taxon>Bacillota</taxon>
        <taxon>Clostridia</taxon>
        <taxon>Lachnospirales</taxon>
        <taxon>Lachnospiraceae</taxon>
        <taxon>Blautia</taxon>
    </lineage>
</organism>
<feature type="domain" description="ABC3 transporter permease C-terminal" evidence="7">
    <location>
        <begin position="66"/>
        <end position="179"/>
    </location>
</feature>
<dbReference type="PANTHER" id="PTHR46795:SF3">
    <property type="entry name" value="ABC TRANSPORTER PERMEASE"/>
    <property type="match status" value="1"/>
</dbReference>
<feature type="transmembrane region" description="Helical" evidence="6">
    <location>
        <begin position="604"/>
        <end position="626"/>
    </location>
</feature>
<evidence type="ECO:0000256" key="1">
    <source>
        <dbReference type="ARBA" id="ARBA00004651"/>
    </source>
</evidence>
<proteinExistence type="inferred from homology"/>
<sequence>MRKGIFSKLAVQNIRNNKSTYIPYMITCIFCIAMIYMMEFLRDCPTLDQAVRHAAEVRMILSTGEVVVVIFCVIFLIYSNSFLMKRRQKEIGLYNILGLERNHIGIVLLLETIFTTILSLTGGIAIGILASKLSLLLLLRLLHIPAVLGFYISTKGIITCLLMFGAIFLLILLLNLRRIHLSRPVELLRGNNTGEREPKAKWLMALLGFICLGIGYYLAITTESPIKAISIFLLAVILVMTGTYLLFTAGSIVILKFLRRRKSFYYKTGNFISISGMLYRMKQNAVGLASICILSTGVLLMISMTVSIYFGMNDIMVNRYPYDTDISITGVGEEECQTAIETFEKAISDNKVPVDKKAEEIYLTIISRIDHGQIQIAEPGTLTESGSVLTLSLLRQSEYKKLTGTDPVLQDGEILAWASKMTEKPDSLTVNDSVFSVKKWLENSPLTCGRDIVYRNAVFVVTDSDFEKFDRMRTEMYKNTSSAPAGQDLTVHLGLDITGSDETKIAYGTPVLDAIKALQDNGQLSDNSWITSGIRAQEYDSYYADNGSLLFIGIFLGSLFLLGTAMIIYYKQISEGYEDQNRFEIMQKVGLSHREVKSSIRRQILMVFFLPLLMAMLHISMAFPLIRRMLLLFGMTNTRLFIGCTAGTVLIFALVYGLIYLMTAKSYYHIVERR</sequence>
<comment type="subcellular location">
    <subcellularLocation>
        <location evidence="1 6">Cell membrane</location>
        <topology evidence="1 6">Multi-pass membrane protein</topology>
    </subcellularLocation>
</comment>
<evidence type="ECO:0000256" key="3">
    <source>
        <dbReference type="ARBA" id="ARBA00022692"/>
    </source>
</evidence>
<gene>
    <name evidence="8" type="ORF">ERS852394_02150</name>
</gene>
<feature type="transmembrane region" description="Helical" evidence="6">
    <location>
        <begin position="549"/>
        <end position="570"/>
    </location>
</feature>
<feature type="transmembrane region" description="Helical" evidence="6">
    <location>
        <begin position="104"/>
        <end position="130"/>
    </location>
</feature>
<dbReference type="Pfam" id="PF02687">
    <property type="entry name" value="FtsX"/>
    <property type="match status" value="1"/>
</dbReference>
<evidence type="ECO:0000256" key="5">
    <source>
        <dbReference type="ARBA" id="ARBA00023136"/>
    </source>
</evidence>
<dbReference type="Proteomes" id="UP000095409">
    <property type="component" value="Unassembled WGS sequence"/>
</dbReference>
<feature type="transmembrane region" description="Helical" evidence="6">
    <location>
        <begin position="285"/>
        <end position="310"/>
    </location>
</feature>
<evidence type="ECO:0000256" key="4">
    <source>
        <dbReference type="ARBA" id="ARBA00022989"/>
    </source>
</evidence>
<feature type="transmembrane region" description="Helical" evidence="6">
    <location>
        <begin position="21"/>
        <end position="39"/>
    </location>
</feature>
<evidence type="ECO:0000256" key="6">
    <source>
        <dbReference type="PIRNR" id="PIRNR018968"/>
    </source>
</evidence>
<keyword evidence="3 6" id="KW-0812">Transmembrane</keyword>
<evidence type="ECO:0000259" key="7">
    <source>
        <dbReference type="Pfam" id="PF02687"/>
    </source>
</evidence>
<dbReference type="InterPro" id="IPR052536">
    <property type="entry name" value="ABC-4_Integral_Memb_Prot"/>
</dbReference>
<evidence type="ECO:0000313" key="8">
    <source>
        <dbReference type="EMBL" id="CUO41859.1"/>
    </source>
</evidence>
<comment type="similarity">
    <text evidence="6">Belongs to the ABC-4 integral membrane protein family.</text>
</comment>
<name>A0A174EZB6_9FIRM</name>
<keyword evidence="6" id="KW-0813">Transport</keyword>
<reference evidence="8 9" key="1">
    <citation type="submission" date="2015-09" db="EMBL/GenBank/DDBJ databases">
        <authorList>
            <consortium name="Pathogen Informatics"/>
        </authorList>
    </citation>
    <scope>NUCLEOTIDE SEQUENCE [LARGE SCALE GENOMIC DNA]</scope>
    <source>
        <strain evidence="8 9">2789STDY5608837</strain>
    </source>
</reference>
<feature type="transmembrane region" description="Helical" evidence="6">
    <location>
        <begin position="202"/>
        <end position="219"/>
    </location>
</feature>
<dbReference type="PANTHER" id="PTHR46795">
    <property type="entry name" value="ABC TRANSPORTER PERMEASE-RELATED-RELATED"/>
    <property type="match status" value="1"/>
</dbReference>
<dbReference type="GO" id="GO:0055085">
    <property type="term" value="P:transmembrane transport"/>
    <property type="evidence" value="ECO:0007669"/>
    <property type="project" value="UniProtKB-UniRule"/>
</dbReference>
<keyword evidence="4 6" id="KW-1133">Transmembrane helix</keyword>